<dbReference type="RefSeq" id="WP_133108182.1">
    <property type="nucleotide sequence ID" value="NZ_SMNA01000006.1"/>
</dbReference>
<feature type="transmembrane region" description="Helical" evidence="7">
    <location>
        <begin position="281"/>
        <end position="300"/>
    </location>
</feature>
<dbReference type="CDD" id="cd06173">
    <property type="entry name" value="MFS_MefA_like"/>
    <property type="match status" value="1"/>
</dbReference>
<dbReference type="PANTHER" id="PTHR23513">
    <property type="entry name" value="INTEGRAL MEMBRANE EFFLUX PROTEIN-RELATED"/>
    <property type="match status" value="1"/>
</dbReference>
<evidence type="ECO:0000313" key="8">
    <source>
        <dbReference type="EMBL" id="TDE92552.1"/>
    </source>
</evidence>
<dbReference type="Pfam" id="PF05977">
    <property type="entry name" value="MFS_3"/>
    <property type="match status" value="1"/>
</dbReference>
<feature type="transmembrane region" description="Helical" evidence="7">
    <location>
        <begin position="236"/>
        <end position="261"/>
    </location>
</feature>
<feature type="transmembrane region" description="Helical" evidence="7">
    <location>
        <begin position="88"/>
        <end position="109"/>
    </location>
</feature>
<dbReference type="InterPro" id="IPR036259">
    <property type="entry name" value="MFS_trans_sf"/>
</dbReference>
<keyword evidence="4 7" id="KW-0812">Transmembrane</keyword>
<dbReference type="InterPro" id="IPR010290">
    <property type="entry name" value="TM_effector"/>
</dbReference>
<feature type="transmembrane region" description="Helical" evidence="7">
    <location>
        <begin position="115"/>
        <end position="133"/>
    </location>
</feature>
<dbReference type="Gene3D" id="1.20.1250.20">
    <property type="entry name" value="MFS general substrate transporter like domains"/>
    <property type="match status" value="1"/>
</dbReference>
<feature type="transmembrane region" description="Helical" evidence="7">
    <location>
        <begin position="334"/>
        <end position="356"/>
    </location>
</feature>
<comment type="subcellular location">
    <subcellularLocation>
        <location evidence="1">Cell membrane</location>
        <topology evidence="1">Multi-pass membrane protein</topology>
    </subcellularLocation>
</comment>
<evidence type="ECO:0000256" key="3">
    <source>
        <dbReference type="ARBA" id="ARBA00022475"/>
    </source>
</evidence>
<comment type="caution">
    <text evidence="8">The sequence shown here is derived from an EMBL/GenBank/DDBJ whole genome shotgun (WGS) entry which is preliminary data.</text>
</comment>
<feature type="transmembrane region" description="Helical" evidence="7">
    <location>
        <begin position="59"/>
        <end position="81"/>
    </location>
</feature>
<keyword evidence="6 7" id="KW-0472">Membrane</keyword>
<evidence type="ECO:0000256" key="6">
    <source>
        <dbReference type="ARBA" id="ARBA00023136"/>
    </source>
</evidence>
<dbReference type="EMBL" id="SMNA01000006">
    <property type="protein sequence ID" value="TDE92552.1"/>
    <property type="molecule type" value="Genomic_DNA"/>
</dbReference>
<keyword evidence="5 7" id="KW-1133">Transmembrane helix</keyword>
<evidence type="ECO:0000256" key="4">
    <source>
        <dbReference type="ARBA" id="ARBA00022692"/>
    </source>
</evidence>
<evidence type="ECO:0000256" key="1">
    <source>
        <dbReference type="ARBA" id="ARBA00004651"/>
    </source>
</evidence>
<name>A0ABY2E6N2_9MICO</name>
<sequence length="469" mass="49078">MSQKRSITTRRLPRALSPFRHSAYRRLGLALFFSLIMSGLWMVALVWEVIRIDGDARDLSVVTMCAAIGTIVPALAGGVVADRVPQKLILLGVETAHVLLFAAAALLGITGQTQLWHLAVIAFLGGAAMAFYYPAYSAWLPALVPPEELLAVNGFEGMLRPSLQQAAGPALAGVVIGVASPGAAMALAALSGLLGLVALAAVPLTPVRRERPDGSDVARAHPVRTMFTDIAEGFRYFLVTPWLLATLLFASLMILVMMGPLEVLIPFLIKDRLGGGAGDHALVLAGFGLGGAVGSLVMASRRLPRRYLTVMILLWGVGSLPFVAMAYATAVWQIILAATVLGALFSAPLVIWGTLLQRRVPPHLLGRVSSLDFFVSISLMPVSMALAGPVADLVGLRATFIAAGVLPVIFAVAAILIARLPQDELTNPLDVTDAAAAEAGSEDVAPSGTCVAQAGPETEQECFAGASDG</sequence>
<feature type="transmembrane region" description="Helical" evidence="7">
    <location>
        <begin position="27"/>
        <end position="47"/>
    </location>
</feature>
<feature type="transmembrane region" description="Helical" evidence="7">
    <location>
        <begin position="307"/>
        <end position="328"/>
    </location>
</feature>
<accession>A0ABY2E6N2</accession>
<evidence type="ECO:0000256" key="5">
    <source>
        <dbReference type="ARBA" id="ARBA00022989"/>
    </source>
</evidence>
<evidence type="ECO:0000256" key="2">
    <source>
        <dbReference type="ARBA" id="ARBA00022448"/>
    </source>
</evidence>
<evidence type="ECO:0000256" key="7">
    <source>
        <dbReference type="SAM" id="Phobius"/>
    </source>
</evidence>
<keyword evidence="3" id="KW-1003">Cell membrane</keyword>
<dbReference type="PANTHER" id="PTHR23513:SF11">
    <property type="entry name" value="STAPHYLOFERRIN A TRANSPORTER"/>
    <property type="match status" value="1"/>
</dbReference>
<protein>
    <submittedName>
        <fullName evidence="8">MFS transporter</fullName>
    </submittedName>
</protein>
<reference evidence="8 9" key="1">
    <citation type="submission" date="2019-03" db="EMBL/GenBank/DDBJ databases">
        <title>Genomic features of bacteria from cold environments.</title>
        <authorList>
            <person name="Shen L."/>
        </authorList>
    </citation>
    <scope>NUCLEOTIDE SEQUENCE [LARGE SCALE GENOMIC DNA]</scope>
    <source>
        <strain evidence="9">T3246-1</strain>
    </source>
</reference>
<dbReference type="Proteomes" id="UP000504882">
    <property type="component" value="Unassembled WGS sequence"/>
</dbReference>
<proteinExistence type="predicted"/>
<feature type="transmembrane region" description="Helical" evidence="7">
    <location>
        <begin position="394"/>
        <end position="418"/>
    </location>
</feature>
<organism evidence="8 9">
    <name type="scientific">Occultella glacieicola</name>
    <dbReference type="NCBI Taxonomy" id="2518684"/>
    <lineage>
        <taxon>Bacteria</taxon>
        <taxon>Bacillati</taxon>
        <taxon>Actinomycetota</taxon>
        <taxon>Actinomycetes</taxon>
        <taxon>Micrococcales</taxon>
        <taxon>Ruaniaceae</taxon>
        <taxon>Occultella</taxon>
    </lineage>
</organism>
<gene>
    <name evidence="8" type="ORF">EXU48_13475</name>
</gene>
<keyword evidence="9" id="KW-1185">Reference proteome</keyword>
<dbReference type="SUPFAM" id="SSF103473">
    <property type="entry name" value="MFS general substrate transporter"/>
    <property type="match status" value="1"/>
</dbReference>
<keyword evidence="2" id="KW-0813">Transport</keyword>
<feature type="transmembrane region" description="Helical" evidence="7">
    <location>
        <begin position="368"/>
        <end position="388"/>
    </location>
</feature>
<evidence type="ECO:0000313" key="9">
    <source>
        <dbReference type="Proteomes" id="UP000504882"/>
    </source>
</evidence>